<feature type="compositionally biased region" description="Polar residues" evidence="1">
    <location>
        <begin position="103"/>
        <end position="114"/>
    </location>
</feature>
<feature type="region of interest" description="Disordered" evidence="1">
    <location>
        <begin position="39"/>
        <end position="114"/>
    </location>
</feature>
<sequence length="114" mass="12251">MAGRILPVALAVICGVSIGVATFDGELKQQQRKRLEEEYKRDLAALKGDSASKGTDGSTSQPDQKSSQAPVIPENSQGKSRDLLGLWAWKTKGTSEAHVESSHAPNSTDDTTRR</sequence>
<dbReference type="RefSeq" id="XP_033385370.1">
    <property type="nucleotide sequence ID" value="XM_033531792.1"/>
</dbReference>
<evidence type="ECO:0000313" key="2">
    <source>
        <dbReference type="EMBL" id="KAF2017031.1"/>
    </source>
</evidence>
<dbReference type="EMBL" id="ML978068">
    <property type="protein sequence ID" value="KAF2017031.1"/>
    <property type="molecule type" value="Genomic_DNA"/>
</dbReference>
<evidence type="ECO:0000256" key="1">
    <source>
        <dbReference type="SAM" id="MobiDB-lite"/>
    </source>
</evidence>
<reference evidence="2" key="1">
    <citation type="journal article" date="2020" name="Stud. Mycol.">
        <title>101 Dothideomycetes genomes: a test case for predicting lifestyles and emergence of pathogens.</title>
        <authorList>
            <person name="Haridas S."/>
            <person name="Albert R."/>
            <person name="Binder M."/>
            <person name="Bloem J."/>
            <person name="Labutti K."/>
            <person name="Salamov A."/>
            <person name="Andreopoulos B."/>
            <person name="Baker S."/>
            <person name="Barry K."/>
            <person name="Bills G."/>
            <person name="Bluhm B."/>
            <person name="Cannon C."/>
            <person name="Castanera R."/>
            <person name="Culley D."/>
            <person name="Daum C."/>
            <person name="Ezra D."/>
            <person name="Gonzalez J."/>
            <person name="Henrissat B."/>
            <person name="Kuo A."/>
            <person name="Liang C."/>
            <person name="Lipzen A."/>
            <person name="Lutzoni F."/>
            <person name="Magnuson J."/>
            <person name="Mondo S."/>
            <person name="Nolan M."/>
            <person name="Ohm R."/>
            <person name="Pangilinan J."/>
            <person name="Park H.-J."/>
            <person name="Ramirez L."/>
            <person name="Alfaro M."/>
            <person name="Sun H."/>
            <person name="Tritt A."/>
            <person name="Yoshinaga Y."/>
            <person name="Zwiers L.-H."/>
            <person name="Turgeon B."/>
            <person name="Goodwin S."/>
            <person name="Spatafora J."/>
            <person name="Crous P."/>
            <person name="Grigoriev I."/>
        </authorList>
    </citation>
    <scope>NUCLEOTIDE SEQUENCE</scope>
    <source>
        <strain evidence="2">CBS 175.79</strain>
    </source>
</reference>
<name>A0A6A5XWE9_9PLEO</name>
<dbReference type="AlphaFoldDB" id="A0A6A5XWE9"/>
<gene>
    <name evidence="2" type="ORF">BU24DRAFT_460130</name>
</gene>
<evidence type="ECO:0000313" key="3">
    <source>
        <dbReference type="Proteomes" id="UP000799778"/>
    </source>
</evidence>
<protein>
    <submittedName>
        <fullName evidence="2">Uncharacterized protein</fullName>
    </submittedName>
</protein>
<keyword evidence="3" id="KW-1185">Reference proteome</keyword>
<accession>A0A6A5XWE9</accession>
<dbReference type="Proteomes" id="UP000799778">
    <property type="component" value="Unassembled WGS sequence"/>
</dbReference>
<dbReference type="InterPro" id="IPR057394">
    <property type="entry name" value="PIGBOS1"/>
</dbReference>
<feature type="compositionally biased region" description="Polar residues" evidence="1">
    <location>
        <begin position="52"/>
        <end position="78"/>
    </location>
</feature>
<dbReference type="OrthoDB" id="3770004at2759"/>
<dbReference type="GeneID" id="54289189"/>
<proteinExistence type="predicted"/>
<organism evidence="2 3">
    <name type="scientific">Aaosphaeria arxii CBS 175.79</name>
    <dbReference type="NCBI Taxonomy" id="1450172"/>
    <lineage>
        <taxon>Eukaryota</taxon>
        <taxon>Fungi</taxon>
        <taxon>Dikarya</taxon>
        <taxon>Ascomycota</taxon>
        <taxon>Pezizomycotina</taxon>
        <taxon>Dothideomycetes</taxon>
        <taxon>Pleosporomycetidae</taxon>
        <taxon>Pleosporales</taxon>
        <taxon>Pleosporales incertae sedis</taxon>
        <taxon>Aaosphaeria</taxon>
    </lineage>
</organism>
<dbReference type="Pfam" id="PF23670">
    <property type="entry name" value="PIGBOS1"/>
    <property type="match status" value="1"/>
</dbReference>